<dbReference type="AlphaFoldDB" id="A0A9W9S500"/>
<dbReference type="PANTHER" id="PTHR31944">
    <property type="entry name" value="HEME-RESPONSIVE ZINC FINGER TRANSCRIPTION FACTOR HAP1"/>
    <property type="match status" value="1"/>
</dbReference>
<dbReference type="RefSeq" id="XP_056555533.1">
    <property type="nucleotide sequence ID" value="XM_056700120.1"/>
</dbReference>
<feature type="region of interest" description="Disordered" evidence="7">
    <location>
        <begin position="254"/>
        <end position="332"/>
    </location>
</feature>
<dbReference type="GO" id="GO:0005634">
    <property type="term" value="C:nucleus"/>
    <property type="evidence" value="ECO:0007669"/>
    <property type="project" value="TreeGrafter"/>
</dbReference>
<evidence type="ECO:0000256" key="3">
    <source>
        <dbReference type="ARBA" id="ARBA00023015"/>
    </source>
</evidence>
<dbReference type="PROSITE" id="PS50048">
    <property type="entry name" value="ZN2_CY6_FUNGAL_2"/>
    <property type="match status" value="1"/>
</dbReference>
<protein>
    <recommendedName>
        <fullName evidence="8">Zn(2)-C6 fungal-type domain-containing protein</fullName>
    </recommendedName>
</protein>
<evidence type="ECO:0000256" key="1">
    <source>
        <dbReference type="ARBA" id="ARBA00022723"/>
    </source>
</evidence>
<keyword evidence="2" id="KW-0862">Zinc</keyword>
<evidence type="ECO:0000313" key="9">
    <source>
        <dbReference type="EMBL" id="KAJ5371099.1"/>
    </source>
</evidence>
<dbReference type="InterPro" id="IPR051430">
    <property type="entry name" value="Fungal_TF_Env_Response"/>
</dbReference>
<keyword evidence="6" id="KW-0539">Nucleus</keyword>
<name>A0A9W9S500_9EURO</name>
<evidence type="ECO:0000259" key="8">
    <source>
        <dbReference type="PROSITE" id="PS50048"/>
    </source>
</evidence>
<feature type="domain" description="Zn(2)-C6 fungal-type" evidence="8">
    <location>
        <begin position="15"/>
        <end position="46"/>
    </location>
</feature>
<feature type="region of interest" description="Disordered" evidence="7">
    <location>
        <begin position="352"/>
        <end position="376"/>
    </location>
</feature>
<dbReference type="SMART" id="SM00066">
    <property type="entry name" value="GAL4"/>
    <property type="match status" value="1"/>
</dbReference>
<dbReference type="Proteomes" id="UP001147782">
    <property type="component" value="Unassembled WGS sequence"/>
</dbReference>
<dbReference type="OrthoDB" id="4159781at2759"/>
<dbReference type="Gene3D" id="4.10.240.10">
    <property type="entry name" value="Zn(2)-C6 fungal-type DNA-binding domain"/>
    <property type="match status" value="1"/>
</dbReference>
<feature type="compositionally biased region" description="Polar residues" evidence="7">
    <location>
        <begin position="272"/>
        <end position="294"/>
    </location>
</feature>
<sequence>MSPTETKAKIRPQQSCLKCRERKVKCDRNIPCEACIQRGIESECTYLTSPEDRAHISQAEIIDRLRREVAQLRTQLNQSSARGPSPGRRDKVYARRNKTAGLRGSYTAASGPGSSGSGSGSRSATGSAEPTEAGSWAGSSPSSISTTTRTNSVTVTSPDSTGSDNGAGYVQQHAYPGSTAPYGAQIAEVDMATATDNTALGNYLNDDTMAQYHAGNMPAFAPKLPGSISMQGLPSQAMHPAPDEGLSGLHMYGNRNSPGYDPGPAHAHAQSHMASYSQGGNYNQNLYDYTNTNTFKHDPSPTYPQPWSQGHSFPQAQSQSQTPLQHQSHQYPDSTYYSSAMNTFPHIEPTIHPHPHPHSHSYHTTNPTQTYSPPTHPTEYQTHAINSIPDSWKGPDKQALLETLLETITSCDEERVAQVVAVVRTSETPEEAVSGICQVLGIGDGAGSSLMR</sequence>
<keyword evidence="10" id="KW-1185">Reference proteome</keyword>
<evidence type="ECO:0000256" key="2">
    <source>
        <dbReference type="ARBA" id="ARBA00022833"/>
    </source>
</evidence>
<dbReference type="SUPFAM" id="SSF57701">
    <property type="entry name" value="Zn2/Cys6 DNA-binding domain"/>
    <property type="match status" value="1"/>
</dbReference>
<keyword evidence="1" id="KW-0479">Metal-binding</keyword>
<proteinExistence type="predicted"/>
<reference evidence="9" key="1">
    <citation type="submission" date="2022-11" db="EMBL/GenBank/DDBJ databases">
        <authorList>
            <person name="Petersen C."/>
        </authorList>
    </citation>
    <scope>NUCLEOTIDE SEQUENCE</scope>
    <source>
        <strain evidence="9">IBT 29864</strain>
    </source>
</reference>
<organism evidence="9 10">
    <name type="scientific">Penicillium cataractarum</name>
    <dbReference type="NCBI Taxonomy" id="2100454"/>
    <lineage>
        <taxon>Eukaryota</taxon>
        <taxon>Fungi</taxon>
        <taxon>Dikarya</taxon>
        <taxon>Ascomycota</taxon>
        <taxon>Pezizomycotina</taxon>
        <taxon>Eurotiomycetes</taxon>
        <taxon>Eurotiomycetidae</taxon>
        <taxon>Eurotiales</taxon>
        <taxon>Aspergillaceae</taxon>
        <taxon>Penicillium</taxon>
    </lineage>
</organism>
<dbReference type="InterPro" id="IPR036864">
    <property type="entry name" value="Zn2-C6_fun-type_DNA-bd_sf"/>
</dbReference>
<evidence type="ECO:0000256" key="5">
    <source>
        <dbReference type="ARBA" id="ARBA00023163"/>
    </source>
</evidence>
<keyword evidence="5" id="KW-0804">Transcription</keyword>
<dbReference type="GO" id="GO:0001228">
    <property type="term" value="F:DNA-binding transcription activator activity, RNA polymerase II-specific"/>
    <property type="evidence" value="ECO:0007669"/>
    <property type="project" value="TreeGrafter"/>
</dbReference>
<dbReference type="GO" id="GO:0008270">
    <property type="term" value="F:zinc ion binding"/>
    <property type="evidence" value="ECO:0007669"/>
    <property type="project" value="InterPro"/>
</dbReference>
<keyword evidence="3" id="KW-0805">Transcription regulation</keyword>
<dbReference type="Pfam" id="PF00172">
    <property type="entry name" value="Zn_clus"/>
    <property type="match status" value="1"/>
</dbReference>
<comment type="caution">
    <text evidence="9">The sequence shown here is derived from an EMBL/GenBank/DDBJ whole genome shotgun (WGS) entry which is preliminary data.</text>
</comment>
<evidence type="ECO:0000256" key="7">
    <source>
        <dbReference type="SAM" id="MobiDB-lite"/>
    </source>
</evidence>
<feature type="compositionally biased region" description="Polar residues" evidence="7">
    <location>
        <begin position="305"/>
        <end position="332"/>
    </location>
</feature>
<evidence type="ECO:0000313" key="10">
    <source>
        <dbReference type="Proteomes" id="UP001147782"/>
    </source>
</evidence>
<dbReference type="GeneID" id="81439299"/>
<dbReference type="EMBL" id="JAPZBS010000005">
    <property type="protein sequence ID" value="KAJ5371099.1"/>
    <property type="molecule type" value="Genomic_DNA"/>
</dbReference>
<dbReference type="PANTHER" id="PTHR31944:SF131">
    <property type="entry name" value="HEME-RESPONSIVE ZINC FINGER TRANSCRIPTION FACTOR HAP1"/>
    <property type="match status" value="1"/>
</dbReference>
<feature type="region of interest" description="Disordered" evidence="7">
    <location>
        <begin position="96"/>
        <end position="174"/>
    </location>
</feature>
<accession>A0A9W9S500</accession>
<keyword evidence="4" id="KW-0238">DNA-binding</keyword>
<dbReference type="GO" id="GO:0000978">
    <property type="term" value="F:RNA polymerase II cis-regulatory region sequence-specific DNA binding"/>
    <property type="evidence" value="ECO:0007669"/>
    <property type="project" value="TreeGrafter"/>
</dbReference>
<dbReference type="InterPro" id="IPR001138">
    <property type="entry name" value="Zn2Cys6_DnaBD"/>
</dbReference>
<feature type="compositionally biased region" description="Low complexity" evidence="7">
    <location>
        <begin position="139"/>
        <end position="157"/>
    </location>
</feature>
<dbReference type="PROSITE" id="PS00463">
    <property type="entry name" value="ZN2_CY6_FUNGAL_1"/>
    <property type="match status" value="1"/>
</dbReference>
<evidence type="ECO:0000256" key="6">
    <source>
        <dbReference type="ARBA" id="ARBA00023242"/>
    </source>
</evidence>
<evidence type="ECO:0000256" key="4">
    <source>
        <dbReference type="ARBA" id="ARBA00023125"/>
    </source>
</evidence>
<dbReference type="CDD" id="cd00067">
    <property type="entry name" value="GAL4"/>
    <property type="match status" value="1"/>
</dbReference>
<reference evidence="9" key="2">
    <citation type="journal article" date="2023" name="IMA Fungus">
        <title>Comparative genomic study of the Penicillium genus elucidates a diverse pangenome and 15 lateral gene transfer events.</title>
        <authorList>
            <person name="Petersen C."/>
            <person name="Sorensen T."/>
            <person name="Nielsen M.R."/>
            <person name="Sondergaard T.E."/>
            <person name="Sorensen J.L."/>
            <person name="Fitzpatrick D.A."/>
            <person name="Frisvad J.C."/>
            <person name="Nielsen K.L."/>
        </authorList>
    </citation>
    <scope>NUCLEOTIDE SEQUENCE</scope>
    <source>
        <strain evidence="9">IBT 29864</strain>
    </source>
</reference>
<gene>
    <name evidence="9" type="ORF">N7496_007191</name>
</gene>